<dbReference type="HOGENOM" id="CLU_590290_0_0_6"/>
<dbReference type="InterPro" id="IPR004027">
    <property type="entry name" value="SEC_C_motif"/>
</dbReference>
<dbReference type="SUPFAM" id="SSF103642">
    <property type="entry name" value="Sec-C motif"/>
    <property type="match status" value="1"/>
</dbReference>
<dbReference type="OrthoDB" id="6078507at2"/>
<dbReference type="Pfam" id="PF02810">
    <property type="entry name" value="SEC-C"/>
    <property type="match status" value="1"/>
</dbReference>
<dbReference type="AlphaFoldDB" id="A0A0K8QMF5"/>
<dbReference type="RefSeq" id="WP_062536357.1">
    <property type="nucleotide sequence ID" value="NZ_DF970184.1"/>
</dbReference>
<organism evidence="2">
    <name type="scientific">Mizugakiibacter sediminis</name>
    <dbReference type="NCBI Taxonomy" id="1475481"/>
    <lineage>
        <taxon>Bacteria</taxon>
        <taxon>Pseudomonadati</taxon>
        <taxon>Pseudomonadota</taxon>
        <taxon>Gammaproteobacteria</taxon>
        <taxon>Lysobacterales</taxon>
        <taxon>Rhodanobacteraceae</taxon>
        <taxon>Mizugakiibacter</taxon>
    </lineage>
</organism>
<dbReference type="Proteomes" id="UP000253740">
    <property type="component" value="Unassembled WGS sequence"/>
</dbReference>
<evidence type="ECO:0000313" key="2">
    <source>
        <dbReference type="EMBL" id="GAP66043.1"/>
    </source>
</evidence>
<evidence type="ECO:0000313" key="3">
    <source>
        <dbReference type="Proteomes" id="UP000253740"/>
    </source>
</evidence>
<protein>
    <recommendedName>
        <fullName evidence="4">Antitoxin Xre/MbcA/ParS-like toxin-binding domain-containing protein</fullName>
    </recommendedName>
</protein>
<keyword evidence="3" id="KW-1185">Reference proteome</keyword>
<gene>
    <name evidence="1" type="ORF">MBSD_2163</name>
    <name evidence="2" type="ORF">MBSD_n1345</name>
</gene>
<evidence type="ECO:0008006" key="4">
    <source>
        <dbReference type="Google" id="ProtNLM"/>
    </source>
</evidence>
<name>A0A0K8QMF5_9GAMM</name>
<evidence type="ECO:0000313" key="1">
    <source>
        <dbReference type="EMBL" id="GAN45614.1"/>
    </source>
</evidence>
<dbReference type="STRING" id="1475481.GCA_000953855_01362"/>
<reference evidence="1" key="1">
    <citation type="submission" date="2015-03" db="EMBL/GenBank/DDBJ databases">
        <title>Draft genome sequence of Mizugakiibacter sediminis skMP5.</title>
        <authorList>
            <person name="Watanabe T."/>
            <person name="Kojima H."/>
            <person name="Fukui M."/>
        </authorList>
    </citation>
    <scope>NUCLEOTIDE SEQUENCE</scope>
    <source>
        <strain evidence="1">SkMP5</strain>
    </source>
</reference>
<dbReference type="Gene3D" id="3.10.450.50">
    <property type="match status" value="1"/>
</dbReference>
<accession>A0A0K8QMF5</accession>
<dbReference type="EMBL" id="DF952381">
    <property type="protein sequence ID" value="GAN45614.1"/>
    <property type="molecule type" value="Genomic_DNA"/>
</dbReference>
<sequence>MQPGRNDPCPCGSGKKYKHCCLTASQVVAAAPEELVWQRLRRLKDGSYATMMFRFVRDAYGEAAVGEAWDEFTLWEDEPFDPRSPHIAVFMPWLFCHWAPDPQETRVADAALYGVAPARALLQRKRRNLDPLLREYIESCLASPFSFHEVLASEPGRGLKLRDVITGDEYDVHERSASRHLQAGDLVYGQLASAQGVTLLEACGPVVIPPIDKLAVIELRQQIERGSAAAPREKLREYDCELRELYLDLTDRLLHPQMPEFQNTDGEKMVPQQLMFDIESAQEAYEALKHLDFEAGASDVPEDAEYTADGRLRCATIAWKKPGNSKNKGWSNTVLGHIRIEGQRMTADVNSHERAEAFRKIVEEKLRARARYRLAQLQSVEKLLAEADAGAGTERARERRELEEHPEFKARIAEMMARHYEQWIEDKIPALGNRTPLEAMREPDGPEKVEALLCDAERLGRRMDPPVDEAVFRRLRQRLGLPLS</sequence>
<reference evidence="2" key="2">
    <citation type="submission" date="2015-08" db="EMBL/GenBank/DDBJ databases">
        <title>Complete DNA Sequence of Pseudomonas syringae pv. actinidiae, the Causal Agent of Kiwifruit Canker Disease.</title>
        <authorList>
            <person name="Rikkerink E.H.A."/>
            <person name="Fineran P.C."/>
        </authorList>
    </citation>
    <scope>NUCLEOTIDE SEQUENCE</scope>
    <source>
        <strain evidence="2">SkMP5</strain>
    </source>
</reference>
<dbReference type="EMBL" id="DF970184">
    <property type="protein sequence ID" value="GAP66043.1"/>
    <property type="molecule type" value="Genomic_DNA"/>
</dbReference>
<proteinExistence type="predicted"/>